<dbReference type="EMBL" id="BMAT01010642">
    <property type="protein sequence ID" value="GFR57884.1"/>
    <property type="molecule type" value="Genomic_DNA"/>
</dbReference>
<feature type="region of interest" description="Disordered" evidence="8">
    <location>
        <begin position="241"/>
        <end position="307"/>
    </location>
</feature>
<feature type="region of interest" description="Disordered" evidence="8">
    <location>
        <begin position="147"/>
        <end position="166"/>
    </location>
</feature>
<dbReference type="InterPro" id="IPR034254">
    <property type="entry name" value="DNAJC17_RRM"/>
</dbReference>
<dbReference type="InterPro" id="IPR001623">
    <property type="entry name" value="DnaJ_domain"/>
</dbReference>
<keyword evidence="11" id="KW-1185">Reference proteome</keyword>
<evidence type="ECO:0000256" key="7">
    <source>
        <dbReference type="ARBA" id="ARBA00074360"/>
    </source>
</evidence>
<dbReference type="PANTHER" id="PTHR44313:SF1">
    <property type="entry name" value="DNAJ HOMOLOG SUBFAMILY C MEMBER 17"/>
    <property type="match status" value="1"/>
</dbReference>
<evidence type="ECO:0000256" key="3">
    <source>
        <dbReference type="ARBA" id="ARBA00022490"/>
    </source>
</evidence>
<reference evidence="10 11" key="1">
    <citation type="journal article" date="2021" name="Elife">
        <title>Chloroplast acquisition without the gene transfer in kleptoplastic sea slugs, Plakobranchus ocellatus.</title>
        <authorList>
            <person name="Maeda T."/>
            <person name="Takahashi S."/>
            <person name="Yoshida T."/>
            <person name="Shimamura S."/>
            <person name="Takaki Y."/>
            <person name="Nagai Y."/>
            <person name="Toyoda A."/>
            <person name="Suzuki Y."/>
            <person name="Arimoto A."/>
            <person name="Ishii H."/>
            <person name="Satoh N."/>
            <person name="Nishiyama T."/>
            <person name="Hasebe M."/>
            <person name="Maruyama T."/>
            <person name="Minagawa J."/>
            <person name="Obokata J."/>
            <person name="Shigenobu S."/>
        </authorList>
    </citation>
    <scope>NUCLEOTIDE SEQUENCE [LARGE SCALE GENOMIC DNA]</scope>
</reference>
<dbReference type="Gene3D" id="1.10.287.110">
    <property type="entry name" value="DnaJ domain"/>
    <property type="match status" value="1"/>
</dbReference>
<dbReference type="PANTHER" id="PTHR44313">
    <property type="entry name" value="DNAJ HOMOLOG SUBFAMILY C MEMBER 17"/>
    <property type="match status" value="1"/>
</dbReference>
<dbReference type="FunFam" id="1.10.287.110:FF:000059">
    <property type="entry name" value="dnaJ homolog subfamily C member 17"/>
    <property type="match status" value="1"/>
</dbReference>
<evidence type="ECO:0000256" key="4">
    <source>
        <dbReference type="ARBA" id="ARBA00023186"/>
    </source>
</evidence>
<keyword evidence="3" id="KW-0963">Cytoplasm</keyword>
<dbReference type="Gene3D" id="3.30.70.330">
    <property type="match status" value="1"/>
</dbReference>
<evidence type="ECO:0000256" key="1">
    <source>
        <dbReference type="ARBA" id="ARBA00004123"/>
    </source>
</evidence>
<evidence type="ECO:0000256" key="8">
    <source>
        <dbReference type="SAM" id="MobiDB-lite"/>
    </source>
</evidence>
<name>A0AAV4EAX1_9GAST</name>
<comment type="function">
    <text evidence="6">May negatively affect PAX8-induced thyroglobulin/TG transcription.</text>
</comment>
<feature type="compositionally biased region" description="Polar residues" evidence="8">
    <location>
        <begin position="262"/>
        <end position="281"/>
    </location>
</feature>
<dbReference type="GO" id="GO:0000390">
    <property type="term" value="P:spliceosomal complex disassembly"/>
    <property type="evidence" value="ECO:0007669"/>
    <property type="project" value="TreeGrafter"/>
</dbReference>
<feature type="compositionally biased region" description="Basic and acidic residues" evidence="8">
    <location>
        <begin position="249"/>
        <end position="260"/>
    </location>
</feature>
<dbReference type="SMART" id="SM00271">
    <property type="entry name" value="DnaJ"/>
    <property type="match status" value="1"/>
</dbReference>
<dbReference type="GO" id="GO:0003676">
    <property type="term" value="F:nucleic acid binding"/>
    <property type="evidence" value="ECO:0007669"/>
    <property type="project" value="InterPro"/>
</dbReference>
<dbReference type="CDD" id="cd12429">
    <property type="entry name" value="RRM_DNAJC17"/>
    <property type="match status" value="1"/>
</dbReference>
<comment type="caution">
    <text evidence="10">The sequence shown here is derived from an EMBL/GenBank/DDBJ whole genome shotgun (WGS) entry which is preliminary data.</text>
</comment>
<dbReference type="PROSITE" id="PS50076">
    <property type="entry name" value="DNAJ_2"/>
    <property type="match status" value="1"/>
</dbReference>
<dbReference type="SUPFAM" id="SSF54928">
    <property type="entry name" value="RNA-binding domain, RBD"/>
    <property type="match status" value="1"/>
</dbReference>
<dbReference type="Pfam" id="PF00226">
    <property type="entry name" value="DnaJ"/>
    <property type="match status" value="1"/>
</dbReference>
<dbReference type="CDD" id="cd06257">
    <property type="entry name" value="DnaJ"/>
    <property type="match status" value="1"/>
</dbReference>
<protein>
    <recommendedName>
        <fullName evidence="7">DnaJ homolog subfamily C member 17</fullName>
    </recommendedName>
</protein>
<sequence length="334" mass="37820">MAKKVFSKDLYAILGVQEEASEKEMIKGYRKKALKCHPDKNPDNPKAAELFHELSEALEILTDAAARAAYDQSRKAKKAVVERNKALDSKRKKFKEDLEAREQAAFEQTQKQKDIVNEQKLAAEIARLRKDGSRLLEQEQERLREELRKQSAEVEQAPREEEQGETPRIKLKWKTAKDDPNNGGYSADYLNRIFSCYGHISTLLVSTKRKGSAIVEFETSGVSSDILDETGLKDNPLSITWLSGKPPKHTSESSRNKDLSGNEDNFTFNSRTYPGSQTNQTNLFGSGPGLGNSSPSTNQKDEGKDFESLVLMRMRQAEERKRLIEQMMKEDEEG</sequence>
<proteinExistence type="predicted"/>
<evidence type="ECO:0000313" key="10">
    <source>
        <dbReference type="EMBL" id="GFR57884.1"/>
    </source>
</evidence>
<dbReference type="AlphaFoldDB" id="A0AAV4EAX1"/>
<comment type="subcellular location">
    <subcellularLocation>
        <location evidence="2">Cytoplasm</location>
    </subcellularLocation>
    <subcellularLocation>
        <location evidence="1">Nucleus</location>
    </subcellularLocation>
</comment>
<dbReference type="InterPro" id="IPR035979">
    <property type="entry name" value="RBD_domain_sf"/>
</dbReference>
<evidence type="ECO:0000256" key="2">
    <source>
        <dbReference type="ARBA" id="ARBA00004496"/>
    </source>
</evidence>
<evidence type="ECO:0000313" key="11">
    <source>
        <dbReference type="Proteomes" id="UP000762676"/>
    </source>
</evidence>
<dbReference type="GO" id="GO:0005737">
    <property type="term" value="C:cytoplasm"/>
    <property type="evidence" value="ECO:0007669"/>
    <property type="project" value="UniProtKB-SubCell"/>
</dbReference>
<evidence type="ECO:0000256" key="6">
    <source>
        <dbReference type="ARBA" id="ARBA00053783"/>
    </source>
</evidence>
<evidence type="ECO:0000256" key="5">
    <source>
        <dbReference type="ARBA" id="ARBA00023242"/>
    </source>
</evidence>
<dbReference type="Proteomes" id="UP000762676">
    <property type="component" value="Unassembled WGS sequence"/>
</dbReference>
<accession>A0AAV4EAX1</accession>
<dbReference type="InterPro" id="IPR052094">
    <property type="entry name" value="Pre-mRNA-splicing_ERAD"/>
</dbReference>
<gene>
    <name evidence="10" type="ORF">ElyMa_005349000</name>
</gene>
<evidence type="ECO:0000259" key="9">
    <source>
        <dbReference type="PROSITE" id="PS50076"/>
    </source>
</evidence>
<dbReference type="PRINTS" id="PR00625">
    <property type="entry name" value="JDOMAIN"/>
</dbReference>
<dbReference type="InterPro" id="IPR036869">
    <property type="entry name" value="J_dom_sf"/>
</dbReference>
<dbReference type="SUPFAM" id="SSF46565">
    <property type="entry name" value="Chaperone J-domain"/>
    <property type="match status" value="1"/>
</dbReference>
<dbReference type="GO" id="GO:0005681">
    <property type="term" value="C:spliceosomal complex"/>
    <property type="evidence" value="ECO:0007669"/>
    <property type="project" value="TreeGrafter"/>
</dbReference>
<keyword evidence="4" id="KW-0143">Chaperone</keyword>
<dbReference type="InterPro" id="IPR012677">
    <property type="entry name" value="Nucleotide-bd_a/b_plait_sf"/>
</dbReference>
<feature type="domain" description="J" evidence="9">
    <location>
        <begin position="9"/>
        <end position="74"/>
    </location>
</feature>
<keyword evidence="5" id="KW-0539">Nucleus</keyword>
<organism evidence="10 11">
    <name type="scientific">Elysia marginata</name>
    <dbReference type="NCBI Taxonomy" id="1093978"/>
    <lineage>
        <taxon>Eukaryota</taxon>
        <taxon>Metazoa</taxon>
        <taxon>Spiralia</taxon>
        <taxon>Lophotrochozoa</taxon>
        <taxon>Mollusca</taxon>
        <taxon>Gastropoda</taxon>
        <taxon>Heterobranchia</taxon>
        <taxon>Euthyneura</taxon>
        <taxon>Panpulmonata</taxon>
        <taxon>Sacoglossa</taxon>
        <taxon>Placobranchoidea</taxon>
        <taxon>Plakobranchidae</taxon>
        <taxon>Elysia</taxon>
    </lineage>
</organism>